<protein>
    <submittedName>
        <fullName evidence="1">YDL241W-like protein</fullName>
    </submittedName>
</protein>
<organism evidence="1 2">
    <name type="scientific">Saccharomyces kudriavzevii (strain ATCC MYA-4449 / AS 2.2408 / CBS 8840 / NBRC 1802 / NCYC 2889)</name>
    <name type="common">Yeast</name>
    <dbReference type="NCBI Taxonomy" id="226230"/>
    <lineage>
        <taxon>Eukaryota</taxon>
        <taxon>Fungi</taxon>
        <taxon>Dikarya</taxon>
        <taxon>Ascomycota</taxon>
        <taxon>Saccharomycotina</taxon>
        <taxon>Saccharomycetes</taxon>
        <taxon>Saccharomycetales</taxon>
        <taxon>Saccharomycetaceae</taxon>
        <taxon>Saccharomyces</taxon>
    </lineage>
</organism>
<comment type="caution">
    <text evidence="1">The sequence shown here is derived from an EMBL/GenBank/DDBJ whole genome shotgun (WGS) entry which is preliminary data.</text>
</comment>
<reference evidence="1 2" key="1">
    <citation type="journal article" date="2003" name="Science">
        <title>Finding functional features in Saccharomyces genomes by phylogenetic footprinting.</title>
        <authorList>
            <person name="Cliften P.F."/>
            <person name="Sudarsanam P."/>
            <person name="Desikan A."/>
            <person name="Fulton L."/>
            <person name="Fulton B."/>
            <person name="Majors J."/>
            <person name="Waterston R."/>
            <person name="Cohen B.A."/>
            <person name="Johnston M."/>
        </authorList>
    </citation>
    <scope>NUCLEOTIDE SEQUENCE [LARGE SCALE GENOMIC DNA]</scope>
    <source>
        <strain evidence="2">ATCC MYA-4449 / AS 2.2408 / CBS 8840 / NBRC 1802 / NCYC 2889</strain>
    </source>
</reference>
<dbReference type="HOGENOM" id="CLU_2074484_0_0_1"/>
<evidence type="ECO:0000313" key="2">
    <source>
        <dbReference type="Proteomes" id="UP000002753"/>
    </source>
</evidence>
<dbReference type="Proteomes" id="UP000002753">
    <property type="component" value="Unassembled WGS sequence"/>
</dbReference>
<dbReference type="AlphaFoldDB" id="J5RHN9"/>
<sequence>MTSENPQLFQCGKNDYINQTYTPQELYDCGKHEGRRKNHYDSFLYKPFTIYEPEPSPWTFRCGLKGFTNSTYEARDFWACGYEEGKIMKVNSGARNFKCSRSLVKIMIFLMLITYAAV</sequence>
<evidence type="ECO:0000313" key="1">
    <source>
        <dbReference type="EMBL" id="EJT41621.1"/>
    </source>
</evidence>
<keyword evidence="2" id="KW-1185">Reference proteome</keyword>
<dbReference type="EMBL" id="AACI03001996">
    <property type="protein sequence ID" value="EJT41621.1"/>
    <property type="molecule type" value="Genomic_DNA"/>
</dbReference>
<accession>J5RHN9</accession>
<reference evidence="2" key="2">
    <citation type="journal article" date="2011" name="G3 (Bethesda)">
        <title>The awesome power of yeast evolutionary genetics: New genome sequences and strain resources for the Saccharomyces sensu stricto genus.</title>
        <authorList>
            <person name="Scannell D.R."/>
            <person name="Zill O.A."/>
            <person name="Rokas A."/>
            <person name="Payen C."/>
            <person name="Dunham M.J."/>
            <person name="Eisen M.B."/>
            <person name="Rine J."/>
            <person name="Johnston M."/>
            <person name="Hittinger C.T."/>
        </authorList>
    </citation>
    <scope>GENOME REANNOTATION</scope>
    <source>
        <strain evidence="2">ATCC MYA-4449 / AS 2.2408 / CBS 8840 / NBRC 1802 / NCYC 2889</strain>
    </source>
</reference>
<name>J5RHN9_SACK1</name>
<proteinExistence type="predicted"/>
<gene>
    <name evidence="1" type="primary">YDL241W</name>
    <name evidence="1" type="ORF">SKUD_189908</name>
</gene>